<evidence type="ECO:0000256" key="1">
    <source>
        <dbReference type="SAM" id="MobiDB-lite"/>
    </source>
</evidence>
<feature type="non-terminal residue" evidence="2">
    <location>
        <position position="40"/>
    </location>
</feature>
<organism evidence="2">
    <name type="scientific">uncultured Solirubrobacteraceae bacterium</name>
    <dbReference type="NCBI Taxonomy" id="1162706"/>
    <lineage>
        <taxon>Bacteria</taxon>
        <taxon>Bacillati</taxon>
        <taxon>Actinomycetota</taxon>
        <taxon>Thermoleophilia</taxon>
        <taxon>Solirubrobacterales</taxon>
        <taxon>Solirubrobacteraceae</taxon>
        <taxon>environmental samples</taxon>
    </lineage>
</organism>
<dbReference type="EMBL" id="CADCVS010000569">
    <property type="protein sequence ID" value="CAA9537163.1"/>
    <property type="molecule type" value="Genomic_DNA"/>
</dbReference>
<name>A0A6J4U0N0_9ACTN</name>
<gene>
    <name evidence="2" type="ORF">AVDCRST_MAG30-4347</name>
</gene>
<feature type="compositionally biased region" description="Low complexity" evidence="1">
    <location>
        <begin position="30"/>
        <end position="40"/>
    </location>
</feature>
<sequence length="40" mass="4224">WPGRSTPASSRPTAPCAPGRRRAPCDRRTSSPSPTRSTAS</sequence>
<feature type="non-terminal residue" evidence="2">
    <location>
        <position position="1"/>
    </location>
</feature>
<proteinExistence type="predicted"/>
<feature type="region of interest" description="Disordered" evidence="1">
    <location>
        <begin position="1"/>
        <end position="40"/>
    </location>
</feature>
<evidence type="ECO:0000313" key="2">
    <source>
        <dbReference type="EMBL" id="CAA9537163.1"/>
    </source>
</evidence>
<dbReference type="AlphaFoldDB" id="A0A6J4U0N0"/>
<feature type="compositionally biased region" description="Polar residues" evidence="1">
    <location>
        <begin position="1"/>
        <end position="12"/>
    </location>
</feature>
<protein>
    <submittedName>
        <fullName evidence="2">Uncharacterized protein</fullName>
    </submittedName>
</protein>
<reference evidence="2" key="1">
    <citation type="submission" date="2020-02" db="EMBL/GenBank/DDBJ databases">
        <authorList>
            <person name="Meier V. D."/>
        </authorList>
    </citation>
    <scope>NUCLEOTIDE SEQUENCE</scope>
    <source>
        <strain evidence="2">AVDCRST_MAG30</strain>
    </source>
</reference>
<accession>A0A6J4U0N0</accession>